<gene>
    <name evidence="12" type="ORF">SAMN05216217_10858</name>
</gene>
<keyword evidence="12" id="KW-0966">Cell projection</keyword>
<keyword evidence="7 10" id="KW-0283">Flagellar rotation</keyword>
<dbReference type="PANTHER" id="PTHR35091">
    <property type="entry name" value="FLAGELLAR PROTEIN FLIL"/>
    <property type="match status" value="1"/>
</dbReference>
<evidence type="ECO:0000256" key="5">
    <source>
        <dbReference type="ARBA" id="ARBA00022500"/>
    </source>
</evidence>
<comment type="subcellular location">
    <subcellularLocation>
        <location evidence="10">Cell inner membrane</location>
    </subcellularLocation>
    <subcellularLocation>
        <location evidence="2">Cell membrane</location>
        <topology evidence="2">Single-pass membrane protein</topology>
    </subcellularLocation>
</comment>
<dbReference type="GO" id="GO:0071978">
    <property type="term" value="P:bacterial-type flagellum-dependent swarming motility"/>
    <property type="evidence" value="ECO:0007669"/>
    <property type="project" value="TreeGrafter"/>
</dbReference>
<protein>
    <recommendedName>
        <fullName evidence="10">Flagellar protein FliL</fullName>
    </recommendedName>
</protein>
<dbReference type="GO" id="GO:0005886">
    <property type="term" value="C:plasma membrane"/>
    <property type="evidence" value="ECO:0007669"/>
    <property type="project" value="UniProtKB-SubCell"/>
</dbReference>
<dbReference type="STRING" id="1720063.SAMN05216217_10858"/>
<dbReference type="AlphaFoldDB" id="A0A1I4RYH5"/>
<dbReference type="Proteomes" id="UP000243629">
    <property type="component" value="Unassembled WGS sequence"/>
</dbReference>
<name>A0A1I4RYH5_9GAMM</name>
<reference evidence="13" key="1">
    <citation type="submission" date="2016-10" db="EMBL/GenBank/DDBJ databases">
        <authorList>
            <person name="Varghese N."/>
            <person name="Submissions S."/>
        </authorList>
    </citation>
    <scope>NUCLEOTIDE SEQUENCE [LARGE SCALE GENOMIC DNA]</scope>
    <source>
        <strain evidence="13">DSM 24213</strain>
    </source>
</reference>
<evidence type="ECO:0000256" key="8">
    <source>
        <dbReference type="ARBA" id="ARBA00022989"/>
    </source>
</evidence>
<comment type="function">
    <text evidence="1 10">Controls the rotational direction of flagella during chemotaxis.</text>
</comment>
<keyword evidence="13" id="KW-1185">Reference proteome</keyword>
<dbReference type="Pfam" id="PF03748">
    <property type="entry name" value="FliL"/>
    <property type="match status" value="1"/>
</dbReference>
<keyword evidence="4" id="KW-1003">Cell membrane</keyword>
<dbReference type="OrthoDB" id="7063251at2"/>
<evidence type="ECO:0000256" key="11">
    <source>
        <dbReference type="SAM" id="SignalP"/>
    </source>
</evidence>
<evidence type="ECO:0000256" key="9">
    <source>
        <dbReference type="ARBA" id="ARBA00023136"/>
    </source>
</evidence>
<evidence type="ECO:0000256" key="3">
    <source>
        <dbReference type="ARBA" id="ARBA00008281"/>
    </source>
</evidence>
<keyword evidence="5 10" id="KW-0145">Chemotaxis</keyword>
<keyword evidence="12" id="KW-0969">Cilium</keyword>
<evidence type="ECO:0000256" key="2">
    <source>
        <dbReference type="ARBA" id="ARBA00004162"/>
    </source>
</evidence>
<evidence type="ECO:0000313" key="13">
    <source>
        <dbReference type="Proteomes" id="UP000243629"/>
    </source>
</evidence>
<evidence type="ECO:0000256" key="10">
    <source>
        <dbReference type="RuleBase" id="RU364125"/>
    </source>
</evidence>
<dbReference type="GO" id="GO:0009425">
    <property type="term" value="C:bacterial-type flagellum basal body"/>
    <property type="evidence" value="ECO:0007669"/>
    <property type="project" value="InterPro"/>
</dbReference>
<dbReference type="InterPro" id="IPR005503">
    <property type="entry name" value="FliL"/>
</dbReference>
<dbReference type="EMBL" id="FOUI01000008">
    <property type="protein sequence ID" value="SFM57267.1"/>
    <property type="molecule type" value="Genomic_DNA"/>
</dbReference>
<keyword evidence="9 10" id="KW-0472">Membrane</keyword>
<keyword evidence="12" id="KW-0282">Flagellum</keyword>
<dbReference type="RefSeq" id="WP_093475720.1">
    <property type="nucleotide sequence ID" value="NZ_FOUI01000008.1"/>
</dbReference>
<evidence type="ECO:0000313" key="12">
    <source>
        <dbReference type="EMBL" id="SFM57267.1"/>
    </source>
</evidence>
<dbReference type="GO" id="GO:0006935">
    <property type="term" value="P:chemotaxis"/>
    <property type="evidence" value="ECO:0007669"/>
    <property type="project" value="UniProtKB-KW"/>
</dbReference>
<sequence>MRLITVLLLGSLLSTPALAQTAPQYHELSPAFVGVLAGSGARIQYLKADVALRINDPAALARVQYHDPLIRNELVSLFGQQTRETLDSLEGKEALRATALERVRAVLESEEGQPLVDDLLFTNLITQ</sequence>
<keyword evidence="10" id="KW-0997">Cell inner membrane</keyword>
<proteinExistence type="inferred from homology"/>
<comment type="similarity">
    <text evidence="3 10">Belongs to the FliL family.</text>
</comment>
<evidence type="ECO:0000256" key="7">
    <source>
        <dbReference type="ARBA" id="ARBA00022779"/>
    </source>
</evidence>
<evidence type="ECO:0000256" key="4">
    <source>
        <dbReference type="ARBA" id="ARBA00022475"/>
    </source>
</evidence>
<organism evidence="12 13">
    <name type="scientific">Halopseudomonas yangmingensis</name>
    <dbReference type="NCBI Taxonomy" id="1720063"/>
    <lineage>
        <taxon>Bacteria</taxon>
        <taxon>Pseudomonadati</taxon>
        <taxon>Pseudomonadota</taxon>
        <taxon>Gammaproteobacteria</taxon>
        <taxon>Pseudomonadales</taxon>
        <taxon>Pseudomonadaceae</taxon>
        <taxon>Halopseudomonas</taxon>
    </lineage>
</organism>
<feature type="signal peptide" evidence="11">
    <location>
        <begin position="1"/>
        <end position="19"/>
    </location>
</feature>
<evidence type="ECO:0000256" key="6">
    <source>
        <dbReference type="ARBA" id="ARBA00022692"/>
    </source>
</evidence>
<feature type="chain" id="PRO_5017336892" description="Flagellar protein FliL" evidence="11">
    <location>
        <begin position="20"/>
        <end position="127"/>
    </location>
</feature>
<keyword evidence="6" id="KW-0812">Transmembrane</keyword>
<keyword evidence="8" id="KW-1133">Transmembrane helix</keyword>
<dbReference type="PANTHER" id="PTHR35091:SF2">
    <property type="entry name" value="FLAGELLAR PROTEIN FLIL"/>
    <property type="match status" value="1"/>
</dbReference>
<evidence type="ECO:0000256" key="1">
    <source>
        <dbReference type="ARBA" id="ARBA00002254"/>
    </source>
</evidence>
<accession>A0A1I4RYH5</accession>
<keyword evidence="11" id="KW-0732">Signal</keyword>